<dbReference type="AlphaFoldDB" id="A0ABD0TIM2"/>
<protein>
    <recommendedName>
        <fullName evidence="3">Gag protein</fullName>
    </recommendedName>
</protein>
<comment type="caution">
    <text evidence="1">The sequence shown here is derived from an EMBL/GenBank/DDBJ whole genome shotgun (WGS) entry which is preliminary data.</text>
</comment>
<gene>
    <name evidence="1" type="ORF">ABMA28_013457</name>
</gene>
<dbReference type="EMBL" id="JBEDNZ010000004">
    <property type="protein sequence ID" value="KAL0849097.1"/>
    <property type="molecule type" value="Genomic_DNA"/>
</dbReference>
<reference evidence="1 2" key="1">
    <citation type="submission" date="2024-06" db="EMBL/GenBank/DDBJ databases">
        <title>A chromosome-level genome assembly of beet webworm, Loxostege sticticalis.</title>
        <authorList>
            <person name="Zhang Y."/>
        </authorList>
    </citation>
    <scope>NUCLEOTIDE SEQUENCE [LARGE SCALE GENOMIC DNA]</scope>
    <source>
        <strain evidence="1">AQ028</strain>
        <tissue evidence="1">Male pupae</tissue>
    </source>
</reference>
<evidence type="ECO:0008006" key="3">
    <source>
        <dbReference type="Google" id="ProtNLM"/>
    </source>
</evidence>
<accession>A0ABD0TIM2</accession>
<evidence type="ECO:0000313" key="2">
    <source>
        <dbReference type="Proteomes" id="UP001549921"/>
    </source>
</evidence>
<sequence>MAYPIKLLLLQKSELSYEVAIRGESPSDNVAGLRQQVTKLTQLYPADEILESVFEFSEDIKGCVETLDKVKNNLDTLKSTYNNSPYNRTKSLLNHLHYRIQRIETPDNPDDSVLLSKVQKSFEKHYNIMLGFSKPVTGDTEPKIPVPASENEDTGNINTSGLNISVTCDRGISNDLSKLKYDGKTCVRAFIQRVEEFRVSKGVSDSKMLQSAIDIFTGDALHWYRSVSSIYKDWTSLISHLQEDFDILDFDYRMTSEIRNRTQGDGESIIVYLSIMEGMFSRLSKPLSNEDKLEIILHNIRPCYSNIIAASLQKLRAHQGSLRKLSRTTCI</sequence>
<name>A0ABD0TIM2_LOXSC</name>
<dbReference type="Proteomes" id="UP001549921">
    <property type="component" value="Unassembled WGS sequence"/>
</dbReference>
<proteinExistence type="predicted"/>
<organism evidence="1 2">
    <name type="scientific">Loxostege sticticalis</name>
    <name type="common">Beet webworm moth</name>
    <dbReference type="NCBI Taxonomy" id="481309"/>
    <lineage>
        <taxon>Eukaryota</taxon>
        <taxon>Metazoa</taxon>
        <taxon>Ecdysozoa</taxon>
        <taxon>Arthropoda</taxon>
        <taxon>Hexapoda</taxon>
        <taxon>Insecta</taxon>
        <taxon>Pterygota</taxon>
        <taxon>Neoptera</taxon>
        <taxon>Endopterygota</taxon>
        <taxon>Lepidoptera</taxon>
        <taxon>Glossata</taxon>
        <taxon>Ditrysia</taxon>
        <taxon>Pyraloidea</taxon>
        <taxon>Crambidae</taxon>
        <taxon>Pyraustinae</taxon>
        <taxon>Loxostege</taxon>
    </lineage>
</organism>
<evidence type="ECO:0000313" key="1">
    <source>
        <dbReference type="EMBL" id="KAL0849097.1"/>
    </source>
</evidence>